<feature type="transmembrane region" description="Helical" evidence="7">
    <location>
        <begin position="68"/>
        <end position="86"/>
    </location>
</feature>
<evidence type="ECO:0000313" key="9">
    <source>
        <dbReference type="EMBL" id="KAK2708637.1"/>
    </source>
</evidence>
<dbReference type="PROSITE" id="PS50929">
    <property type="entry name" value="ABC_TM1F"/>
    <property type="match status" value="1"/>
</dbReference>
<dbReference type="EMBL" id="JAVRJZ010000018">
    <property type="protein sequence ID" value="KAK2708637.1"/>
    <property type="molecule type" value="Genomic_DNA"/>
</dbReference>
<feature type="domain" description="ABC transmembrane type-1" evidence="8">
    <location>
        <begin position="32"/>
        <end position="152"/>
    </location>
</feature>
<protein>
    <recommendedName>
        <fullName evidence="8">ABC transmembrane type-1 domain-containing protein</fullName>
    </recommendedName>
</protein>
<dbReference type="Gene3D" id="1.20.1560.10">
    <property type="entry name" value="ABC transporter type 1, transmembrane domain"/>
    <property type="match status" value="1"/>
</dbReference>
<name>A0AA88HPV3_ARTSF</name>
<proteinExistence type="predicted"/>
<dbReference type="InterPro" id="IPR011527">
    <property type="entry name" value="ABC1_TM_dom"/>
</dbReference>
<keyword evidence="2 7" id="KW-0812">Transmembrane</keyword>
<dbReference type="Proteomes" id="UP001187531">
    <property type="component" value="Unassembled WGS sequence"/>
</dbReference>
<evidence type="ECO:0000256" key="4">
    <source>
        <dbReference type="ARBA" id="ARBA00022840"/>
    </source>
</evidence>
<evidence type="ECO:0000256" key="1">
    <source>
        <dbReference type="ARBA" id="ARBA00022448"/>
    </source>
</evidence>
<dbReference type="GO" id="GO:0140359">
    <property type="term" value="F:ABC-type transporter activity"/>
    <property type="evidence" value="ECO:0007669"/>
    <property type="project" value="InterPro"/>
</dbReference>
<evidence type="ECO:0000256" key="5">
    <source>
        <dbReference type="ARBA" id="ARBA00022989"/>
    </source>
</evidence>
<keyword evidence="6 7" id="KW-0472">Membrane</keyword>
<keyword evidence="10" id="KW-1185">Reference proteome</keyword>
<dbReference type="InterPro" id="IPR036640">
    <property type="entry name" value="ABC1_TM_sf"/>
</dbReference>
<sequence length="152" mass="17155">VLLYWKSLKIHYAAKPIEDECLGNPENIQIGDTNNVMSFIWNIHYLWAIPFKVALIILLLYTKLGTSAVYGTIGAILLLLSGQLFVMKKMSSISSVLIEATVKRLKKIVDFLTYVKTVKLQASESLVENQIKSARGSELKILNRDSFYSVML</sequence>
<dbReference type="SUPFAM" id="SSF90123">
    <property type="entry name" value="ABC transporter transmembrane region"/>
    <property type="match status" value="1"/>
</dbReference>
<evidence type="ECO:0000256" key="3">
    <source>
        <dbReference type="ARBA" id="ARBA00022741"/>
    </source>
</evidence>
<evidence type="ECO:0000256" key="6">
    <source>
        <dbReference type="ARBA" id="ARBA00023136"/>
    </source>
</evidence>
<organism evidence="9 10">
    <name type="scientific">Artemia franciscana</name>
    <name type="common">Brine shrimp</name>
    <name type="synonym">Artemia sanfranciscana</name>
    <dbReference type="NCBI Taxonomy" id="6661"/>
    <lineage>
        <taxon>Eukaryota</taxon>
        <taxon>Metazoa</taxon>
        <taxon>Ecdysozoa</taxon>
        <taxon>Arthropoda</taxon>
        <taxon>Crustacea</taxon>
        <taxon>Branchiopoda</taxon>
        <taxon>Anostraca</taxon>
        <taxon>Artemiidae</taxon>
        <taxon>Artemia</taxon>
    </lineage>
</organism>
<feature type="non-terminal residue" evidence="9">
    <location>
        <position position="1"/>
    </location>
</feature>
<reference evidence="9" key="1">
    <citation type="submission" date="2023-07" db="EMBL/GenBank/DDBJ databases">
        <title>Chromosome-level genome assembly of Artemia franciscana.</title>
        <authorList>
            <person name="Jo E."/>
        </authorList>
    </citation>
    <scope>NUCLEOTIDE SEQUENCE</scope>
    <source>
        <tissue evidence="9">Whole body</tissue>
    </source>
</reference>
<evidence type="ECO:0000256" key="7">
    <source>
        <dbReference type="SAM" id="Phobius"/>
    </source>
</evidence>
<keyword evidence="5 7" id="KW-1133">Transmembrane helix</keyword>
<gene>
    <name evidence="9" type="ORF">QYM36_014289</name>
</gene>
<accession>A0AA88HPV3</accession>
<evidence type="ECO:0000256" key="2">
    <source>
        <dbReference type="ARBA" id="ARBA00022692"/>
    </source>
</evidence>
<dbReference type="AlphaFoldDB" id="A0AA88HPV3"/>
<dbReference type="InterPro" id="IPR050173">
    <property type="entry name" value="ABC_transporter_C-like"/>
</dbReference>
<keyword evidence="4" id="KW-0067">ATP-binding</keyword>
<dbReference type="GO" id="GO:0016020">
    <property type="term" value="C:membrane"/>
    <property type="evidence" value="ECO:0007669"/>
    <property type="project" value="InterPro"/>
</dbReference>
<feature type="non-terminal residue" evidence="9">
    <location>
        <position position="152"/>
    </location>
</feature>
<dbReference type="PANTHER" id="PTHR24223:SF461">
    <property type="entry name" value="ATP-BINDING CASSETTE SUB-FAMILY C MEMBER SUR"/>
    <property type="match status" value="1"/>
</dbReference>
<comment type="caution">
    <text evidence="9">The sequence shown here is derived from an EMBL/GenBank/DDBJ whole genome shotgun (WGS) entry which is preliminary data.</text>
</comment>
<dbReference type="GO" id="GO:0005524">
    <property type="term" value="F:ATP binding"/>
    <property type="evidence" value="ECO:0007669"/>
    <property type="project" value="UniProtKB-KW"/>
</dbReference>
<keyword evidence="3" id="KW-0547">Nucleotide-binding</keyword>
<evidence type="ECO:0000313" key="10">
    <source>
        <dbReference type="Proteomes" id="UP001187531"/>
    </source>
</evidence>
<keyword evidence="1" id="KW-0813">Transport</keyword>
<evidence type="ECO:0000259" key="8">
    <source>
        <dbReference type="PROSITE" id="PS50929"/>
    </source>
</evidence>
<dbReference type="PANTHER" id="PTHR24223">
    <property type="entry name" value="ATP-BINDING CASSETTE SUB-FAMILY C"/>
    <property type="match status" value="1"/>
</dbReference>
<feature type="transmembrane region" description="Helical" evidence="7">
    <location>
        <begin position="45"/>
        <end position="62"/>
    </location>
</feature>